<dbReference type="Proteomes" id="UP000284407">
    <property type="component" value="Unassembled WGS sequence"/>
</dbReference>
<dbReference type="InterPro" id="IPR050832">
    <property type="entry name" value="Bact_Acetyltransf"/>
</dbReference>
<keyword evidence="5" id="KW-1185">Reference proteome</keyword>
<dbReference type="Pfam" id="PF13673">
    <property type="entry name" value="Acetyltransf_10"/>
    <property type="match status" value="1"/>
</dbReference>
<evidence type="ECO:0000259" key="3">
    <source>
        <dbReference type="PROSITE" id="PS51186"/>
    </source>
</evidence>
<reference evidence="4 5" key="1">
    <citation type="submission" date="2018-09" db="EMBL/GenBank/DDBJ databases">
        <title>Genomic Encyclopedia of Archaeal and Bacterial Type Strains, Phase II (KMG-II): from individual species to whole genera.</title>
        <authorList>
            <person name="Goeker M."/>
        </authorList>
    </citation>
    <scope>NUCLEOTIDE SEQUENCE [LARGE SCALE GENOMIC DNA]</scope>
    <source>
        <strain evidence="4 5">DSM 11458</strain>
    </source>
</reference>
<keyword evidence="2" id="KW-0012">Acyltransferase</keyword>
<dbReference type="PROSITE" id="PS51186">
    <property type="entry name" value="GNAT"/>
    <property type="match status" value="1"/>
</dbReference>
<name>A0A420DSH9_9RHOB</name>
<comment type="caution">
    <text evidence="4">The sequence shown here is derived from an EMBL/GenBank/DDBJ whole genome shotgun (WGS) entry which is preliminary data.</text>
</comment>
<evidence type="ECO:0000256" key="1">
    <source>
        <dbReference type="ARBA" id="ARBA00022679"/>
    </source>
</evidence>
<dbReference type="InterPro" id="IPR000182">
    <property type="entry name" value="GNAT_dom"/>
</dbReference>
<dbReference type="GO" id="GO:0016747">
    <property type="term" value="F:acyltransferase activity, transferring groups other than amino-acyl groups"/>
    <property type="evidence" value="ECO:0007669"/>
    <property type="project" value="InterPro"/>
</dbReference>
<keyword evidence="1" id="KW-0808">Transferase</keyword>
<dbReference type="InterPro" id="IPR016181">
    <property type="entry name" value="Acyl_CoA_acyltransferase"/>
</dbReference>
<dbReference type="AlphaFoldDB" id="A0A420DSH9"/>
<dbReference type="PANTHER" id="PTHR43877:SF2">
    <property type="entry name" value="AMINOALKYLPHOSPHONATE N-ACETYLTRANSFERASE-RELATED"/>
    <property type="match status" value="1"/>
</dbReference>
<dbReference type="Gene3D" id="3.40.630.30">
    <property type="match status" value="1"/>
</dbReference>
<dbReference type="PANTHER" id="PTHR43877">
    <property type="entry name" value="AMINOALKYLPHOSPHONATE N-ACETYLTRANSFERASE-RELATED-RELATED"/>
    <property type="match status" value="1"/>
</dbReference>
<dbReference type="CDD" id="cd04301">
    <property type="entry name" value="NAT_SF"/>
    <property type="match status" value="1"/>
</dbReference>
<evidence type="ECO:0000313" key="4">
    <source>
        <dbReference type="EMBL" id="RKE97113.1"/>
    </source>
</evidence>
<evidence type="ECO:0000256" key="2">
    <source>
        <dbReference type="ARBA" id="ARBA00023315"/>
    </source>
</evidence>
<protein>
    <submittedName>
        <fullName evidence="4">ElaA protein</fullName>
    </submittedName>
</protein>
<proteinExistence type="predicted"/>
<sequence length="138" mass="14652">MIMIETTDDRQACYALRHEVFVIEQGYTAEGEIDALDALSHHLLACDDGTPIATARVYLDGVTAKIGRVCVVSARRGGGLGAQMITAAVALASRQGAAKAVLGAQAHATGFYAKLGFVPFGSPYEDEGEPHQMMERVL</sequence>
<dbReference type="EMBL" id="RAQK01000001">
    <property type="protein sequence ID" value="RKE97113.1"/>
    <property type="molecule type" value="Genomic_DNA"/>
</dbReference>
<dbReference type="SUPFAM" id="SSF55729">
    <property type="entry name" value="Acyl-CoA N-acyltransferases (Nat)"/>
    <property type="match status" value="1"/>
</dbReference>
<gene>
    <name evidence="4" type="ORF">C8N30_1699</name>
</gene>
<evidence type="ECO:0000313" key="5">
    <source>
        <dbReference type="Proteomes" id="UP000284407"/>
    </source>
</evidence>
<dbReference type="STRING" id="1443111.Z949_3725"/>
<organism evidence="4 5">
    <name type="scientific">Sulfitobacter guttiformis</name>
    <dbReference type="NCBI Taxonomy" id="74349"/>
    <lineage>
        <taxon>Bacteria</taxon>
        <taxon>Pseudomonadati</taxon>
        <taxon>Pseudomonadota</taxon>
        <taxon>Alphaproteobacteria</taxon>
        <taxon>Rhodobacterales</taxon>
        <taxon>Roseobacteraceae</taxon>
        <taxon>Sulfitobacter</taxon>
    </lineage>
</organism>
<feature type="domain" description="N-acetyltransferase" evidence="3">
    <location>
        <begin position="1"/>
        <end position="138"/>
    </location>
</feature>
<accession>A0A420DSH9</accession>